<dbReference type="GO" id="GO:0007189">
    <property type="term" value="P:adenylate cyclase-activating G protein-coupled receptor signaling pathway"/>
    <property type="evidence" value="ECO:0007669"/>
    <property type="project" value="TreeGrafter"/>
</dbReference>
<feature type="domain" description="G protein-coupled receptor GPR1/2/3 C-terminal" evidence="8">
    <location>
        <begin position="398"/>
        <end position="470"/>
    </location>
</feature>
<dbReference type="CDD" id="cd00637">
    <property type="entry name" value="7tm_classA_rhodopsin-like"/>
    <property type="match status" value="1"/>
</dbReference>
<comment type="caution">
    <text evidence="9">The sequence shown here is derived from an EMBL/GenBank/DDBJ whole genome shotgun (WGS) entry which is preliminary data.</text>
</comment>
<dbReference type="Proteomes" id="UP000193685">
    <property type="component" value="Unassembled WGS sequence"/>
</dbReference>
<accession>A0A1Y2FCU1</accession>
<evidence type="ECO:0000259" key="8">
    <source>
        <dbReference type="Pfam" id="PF11970"/>
    </source>
</evidence>
<dbReference type="RefSeq" id="XP_040724813.1">
    <property type="nucleotide sequence ID" value="XM_040871767.1"/>
</dbReference>
<dbReference type="GO" id="GO:0005886">
    <property type="term" value="C:plasma membrane"/>
    <property type="evidence" value="ECO:0007669"/>
    <property type="project" value="TreeGrafter"/>
</dbReference>
<dbReference type="InterPro" id="IPR023041">
    <property type="entry name" value="Glucose_rcpt_Git3-like_N"/>
</dbReference>
<feature type="transmembrane region" description="Helical" evidence="6">
    <location>
        <begin position="441"/>
        <end position="463"/>
    </location>
</feature>
<feature type="domain" description="Glucose receptor Git3-like N-terminal" evidence="7">
    <location>
        <begin position="16"/>
        <end position="205"/>
    </location>
</feature>
<dbReference type="GeneID" id="63788366"/>
<feature type="transmembrane region" description="Helical" evidence="6">
    <location>
        <begin position="20"/>
        <end position="39"/>
    </location>
</feature>
<keyword evidence="9" id="KW-0675">Receptor</keyword>
<keyword evidence="3 6" id="KW-1133">Transmembrane helix</keyword>
<dbReference type="Gene3D" id="1.20.1070.10">
    <property type="entry name" value="Rhodopsin 7-helix transmembrane proteins"/>
    <property type="match status" value="1"/>
</dbReference>
<name>A0A1Y2FCU1_PROLT</name>
<feature type="transmembrane region" description="Helical" evidence="6">
    <location>
        <begin position="91"/>
        <end position="113"/>
    </location>
</feature>
<dbReference type="OMA" id="FWFFRMR"/>
<dbReference type="Pfam" id="PF11710">
    <property type="entry name" value="Git3"/>
    <property type="match status" value="1"/>
</dbReference>
<dbReference type="InterPro" id="IPR022596">
    <property type="entry name" value="GPR1/2/3_C"/>
</dbReference>
<dbReference type="Pfam" id="PF11970">
    <property type="entry name" value="GPR_Gpa2_C"/>
    <property type="match status" value="1"/>
</dbReference>
<feature type="transmembrane region" description="Helical" evidence="6">
    <location>
        <begin position="51"/>
        <end position="71"/>
    </location>
</feature>
<reference evidence="9 10" key="1">
    <citation type="submission" date="2016-07" db="EMBL/GenBank/DDBJ databases">
        <title>Pervasive Adenine N6-methylation of Active Genes in Fungi.</title>
        <authorList>
            <consortium name="DOE Joint Genome Institute"/>
            <person name="Mondo S.J."/>
            <person name="Dannebaum R.O."/>
            <person name="Kuo R.C."/>
            <person name="Labutti K."/>
            <person name="Haridas S."/>
            <person name="Kuo A."/>
            <person name="Salamov A."/>
            <person name="Ahrendt S.R."/>
            <person name="Lipzen A."/>
            <person name="Sullivan W."/>
            <person name="Andreopoulos W.B."/>
            <person name="Clum A."/>
            <person name="Lindquist E."/>
            <person name="Daum C."/>
            <person name="Ramamoorthy G.K."/>
            <person name="Gryganskyi A."/>
            <person name="Culley D."/>
            <person name="Magnuson J.K."/>
            <person name="James T.Y."/>
            <person name="O'Malley M.A."/>
            <person name="Stajich J.E."/>
            <person name="Spatafora J.W."/>
            <person name="Visel A."/>
            <person name="Grigoriev I.V."/>
        </authorList>
    </citation>
    <scope>NUCLEOTIDE SEQUENCE [LARGE SCALE GENOMIC DNA]</scope>
    <source>
        <strain evidence="9 10">12-1054</strain>
    </source>
</reference>
<gene>
    <name evidence="9" type="ORF">BCR37DRAFT_399027</name>
</gene>
<sequence length="628" mass="70648">MAPLRIQFTNHEKDIIRCLAIGSASLSVLAGLLMTYWFIQLRNKTFRHQLVMLLIISDLLKAIVELIYPAIVLHAGETSQAVCTAFGFLNATFIESTDFAILVIAIHTALCIFAPGRGKLSSGEGLYRWRHSLFVLWGVWGLLMASLAFLNPDGAYKSSTSWCYLPIRPFYWRIALSWAPRYVILLFLLCLYISIYIYVKRKFKSFSDLFNEEEGGLSSQELSQVSSDYYEQAPSQMQGKPVVAELKTHQFLEQDAECSPTSSITPSSATAFEHRRDSLPFPPSTLPKMSENGSEMPVDLPPRRQSVISISLPPQLESRRPSVLSLHGDKPRKFRSGVQGLGHPITPSGATLEKIPTATGDSFSQSRYGSGRSASLGTHHTTGEVSVQEAAQVPMNRQRAVVVKQLKHLFIYPVVYFLMWLIPFCYHMTQYSDKYVQGPVMALASISAFVIPLHGFIDVCVYARTEKPWRSLRFMSRERWRTQRAVQRQCMQQQQNAVDQEEAWGKQQPARWWQMRAWRPSRIPSVDDEKRMSVPSSAETQGTTPTTAESTIHPAEPSSGSHHAAPGAAKKTKKADWWDLEEEQISLELQHARYQAGLEGLGSDHEHAGLGTTLPGITVRRRDPLNHL</sequence>
<evidence type="ECO:0000256" key="1">
    <source>
        <dbReference type="ARBA" id="ARBA00004141"/>
    </source>
</evidence>
<dbReference type="EMBL" id="MCFI01000011">
    <property type="protein sequence ID" value="ORY81437.1"/>
    <property type="molecule type" value="Genomic_DNA"/>
</dbReference>
<evidence type="ECO:0000256" key="2">
    <source>
        <dbReference type="ARBA" id="ARBA00022692"/>
    </source>
</evidence>
<feature type="transmembrane region" description="Helical" evidence="6">
    <location>
        <begin position="133"/>
        <end position="150"/>
    </location>
</feature>
<comment type="subcellular location">
    <subcellularLocation>
        <location evidence="1">Membrane</location>
        <topology evidence="1">Multi-pass membrane protein</topology>
    </subcellularLocation>
</comment>
<dbReference type="PANTHER" id="PTHR23112">
    <property type="entry name" value="G PROTEIN-COUPLED RECEPTOR 157-RELATED"/>
    <property type="match status" value="1"/>
</dbReference>
<keyword evidence="4 6" id="KW-0472">Membrane</keyword>
<feature type="region of interest" description="Disordered" evidence="5">
    <location>
        <begin position="524"/>
        <end position="576"/>
    </location>
</feature>
<protein>
    <submittedName>
        <fullName evidence="9">G protein-coupled glucose receptor regulating Gpa2-domain-containing protein</fullName>
    </submittedName>
</protein>
<keyword evidence="2 6" id="KW-0812">Transmembrane</keyword>
<evidence type="ECO:0000259" key="7">
    <source>
        <dbReference type="Pfam" id="PF11710"/>
    </source>
</evidence>
<feature type="compositionally biased region" description="Low complexity" evidence="5">
    <location>
        <begin position="259"/>
        <end position="271"/>
    </location>
</feature>
<dbReference type="STRING" id="56484.A0A1Y2FCU1"/>
<feature type="region of interest" description="Disordered" evidence="5">
    <location>
        <begin position="257"/>
        <end position="301"/>
    </location>
</feature>
<evidence type="ECO:0000313" key="9">
    <source>
        <dbReference type="EMBL" id="ORY81437.1"/>
    </source>
</evidence>
<feature type="compositionally biased region" description="Polar residues" evidence="5">
    <location>
        <begin position="359"/>
        <end position="380"/>
    </location>
</feature>
<evidence type="ECO:0000256" key="4">
    <source>
        <dbReference type="ARBA" id="ARBA00023136"/>
    </source>
</evidence>
<feature type="transmembrane region" description="Helical" evidence="6">
    <location>
        <begin position="170"/>
        <end position="199"/>
    </location>
</feature>
<proteinExistence type="predicted"/>
<feature type="compositionally biased region" description="Polar residues" evidence="5">
    <location>
        <begin position="534"/>
        <end position="550"/>
    </location>
</feature>
<feature type="compositionally biased region" description="Low complexity" evidence="5">
    <location>
        <begin position="557"/>
        <end position="569"/>
    </location>
</feature>
<dbReference type="SUPFAM" id="SSF81321">
    <property type="entry name" value="Family A G protein-coupled receptor-like"/>
    <property type="match status" value="1"/>
</dbReference>
<keyword evidence="10" id="KW-1185">Reference proteome</keyword>
<dbReference type="AlphaFoldDB" id="A0A1Y2FCU1"/>
<dbReference type="PANTHER" id="PTHR23112:SF37">
    <property type="entry name" value="G PROTEIN-COUPLED RECEPTOR GPR1"/>
    <property type="match status" value="1"/>
</dbReference>
<evidence type="ECO:0000313" key="10">
    <source>
        <dbReference type="Proteomes" id="UP000193685"/>
    </source>
</evidence>
<organism evidence="9 10">
    <name type="scientific">Protomyces lactucae-debilis</name>
    <dbReference type="NCBI Taxonomy" id="2754530"/>
    <lineage>
        <taxon>Eukaryota</taxon>
        <taxon>Fungi</taxon>
        <taxon>Dikarya</taxon>
        <taxon>Ascomycota</taxon>
        <taxon>Taphrinomycotina</taxon>
        <taxon>Taphrinomycetes</taxon>
        <taxon>Taphrinales</taxon>
        <taxon>Protomycetaceae</taxon>
        <taxon>Protomyces</taxon>
    </lineage>
</organism>
<feature type="region of interest" description="Disordered" evidence="5">
    <location>
        <begin position="319"/>
        <end position="380"/>
    </location>
</feature>
<evidence type="ECO:0000256" key="5">
    <source>
        <dbReference type="SAM" id="MobiDB-lite"/>
    </source>
</evidence>
<feature type="transmembrane region" description="Helical" evidence="6">
    <location>
        <begin position="409"/>
        <end position="429"/>
    </location>
</feature>
<evidence type="ECO:0000256" key="3">
    <source>
        <dbReference type="ARBA" id="ARBA00022989"/>
    </source>
</evidence>
<evidence type="ECO:0000256" key="6">
    <source>
        <dbReference type="SAM" id="Phobius"/>
    </source>
</evidence>
<dbReference type="GO" id="GO:0004930">
    <property type="term" value="F:G protein-coupled receptor activity"/>
    <property type="evidence" value="ECO:0007669"/>
    <property type="project" value="TreeGrafter"/>
</dbReference>
<dbReference type="OrthoDB" id="5368598at2759"/>